<feature type="site" description="Cleavage; by autolysis" evidence="10">
    <location>
        <begin position="188"/>
        <end position="189"/>
    </location>
</feature>
<keyword evidence="3 10" id="KW-0055">Arginine biosynthesis</keyword>
<feature type="binding site" evidence="10">
    <location>
        <position position="152"/>
    </location>
    <ligand>
        <name>substrate</name>
    </ligand>
</feature>
<dbReference type="Proteomes" id="UP000294545">
    <property type="component" value="Unassembled WGS sequence"/>
</dbReference>
<gene>
    <name evidence="10" type="primary">argJ</name>
    <name evidence="11" type="ORF">EDC19_0842</name>
</gene>
<feature type="chain" id="PRO_5023408386" description="Arginine biosynthesis bifunctional protein ArgJ alpha chain" evidence="10">
    <location>
        <begin position="1"/>
        <end position="188"/>
    </location>
</feature>
<evidence type="ECO:0000256" key="3">
    <source>
        <dbReference type="ARBA" id="ARBA00022571"/>
    </source>
</evidence>
<dbReference type="AlphaFoldDB" id="A0A4R1N0L9"/>
<feature type="site" description="Involved in the stabilization of negative charge on the oxyanion by the formation of the oxyanion hole" evidence="10">
    <location>
        <position position="114"/>
    </location>
</feature>
<dbReference type="GO" id="GO:0006592">
    <property type="term" value="P:ornithine biosynthetic process"/>
    <property type="evidence" value="ECO:0007669"/>
    <property type="project" value="TreeGrafter"/>
</dbReference>
<dbReference type="EMBL" id="SMGQ01000011">
    <property type="protein sequence ID" value="TCK98422.1"/>
    <property type="molecule type" value="Genomic_DNA"/>
</dbReference>
<dbReference type="PANTHER" id="PTHR23100">
    <property type="entry name" value="ARGININE BIOSYNTHESIS BIFUNCTIONAL PROTEIN ARGJ"/>
    <property type="match status" value="1"/>
</dbReference>
<evidence type="ECO:0000256" key="9">
    <source>
        <dbReference type="ARBA" id="ARBA00049439"/>
    </source>
</evidence>
<feature type="binding site" evidence="10">
    <location>
        <position position="178"/>
    </location>
    <ligand>
        <name>substrate</name>
    </ligand>
</feature>
<dbReference type="GO" id="GO:0006526">
    <property type="term" value="P:L-arginine biosynthetic process"/>
    <property type="evidence" value="ECO:0007669"/>
    <property type="project" value="UniProtKB-UniRule"/>
</dbReference>
<dbReference type="EC" id="2.3.1.1" evidence="10"/>
<evidence type="ECO:0000256" key="4">
    <source>
        <dbReference type="ARBA" id="ARBA00022605"/>
    </source>
</evidence>
<dbReference type="InterPro" id="IPR002813">
    <property type="entry name" value="Arg_biosynth_ArgJ"/>
</dbReference>
<keyword evidence="10" id="KW-0963">Cytoplasm</keyword>
<comment type="similarity">
    <text evidence="1 10">Belongs to the ArgJ family.</text>
</comment>
<feature type="binding site" evidence="10">
    <location>
        <position position="406"/>
    </location>
    <ligand>
        <name>substrate</name>
    </ligand>
</feature>
<keyword evidence="4 10" id="KW-0028">Amino-acid biosynthesis</keyword>
<dbReference type="PANTHER" id="PTHR23100:SF0">
    <property type="entry name" value="ARGININE BIOSYNTHESIS BIFUNCTIONAL PROTEIN ARGJ, MITOCHONDRIAL"/>
    <property type="match status" value="1"/>
</dbReference>
<evidence type="ECO:0000256" key="2">
    <source>
        <dbReference type="ARBA" id="ARBA00011475"/>
    </source>
</evidence>
<keyword evidence="7 10" id="KW-0511">Multifunctional enzyme</keyword>
<dbReference type="NCBIfam" id="TIGR00120">
    <property type="entry name" value="ArgJ"/>
    <property type="match status" value="1"/>
</dbReference>
<evidence type="ECO:0000313" key="12">
    <source>
        <dbReference type="Proteomes" id="UP000294545"/>
    </source>
</evidence>
<dbReference type="UniPathway" id="UPA00068">
    <property type="reaction ID" value="UER00106"/>
</dbReference>
<dbReference type="NCBIfam" id="NF003802">
    <property type="entry name" value="PRK05388.1"/>
    <property type="match status" value="1"/>
</dbReference>
<keyword evidence="5 10" id="KW-0808">Transferase</keyword>
<evidence type="ECO:0000256" key="8">
    <source>
        <dbReference type="ARBA" id="ARBA00023315"/>
    </source>
</evidence>
<comment type="caution">
    <text evidence="11">The sequence shown here is derived from an EMBL/GenBank/DDBJ whole genome shotgun (WGS) entry which is preliminary data.</text>
</comment>
<dbReference type="SUPFAM" id="SSF56266">
    <property type="entry name" value="DmpA/ArgJ-like"/>
    <property type="match status" value="1"/>
</dbReference>
<feature type="site" description="Involved in the stabilization of negative charge on the oxyanion by the formation of the oxyanion hole" evidence="10">
    <location>
        <position position="113"/>
    </location>
</feature>
<comment type="subcellular location">
    <subcellularLocation>
        <location evidence="10">Cytoplasm</location>
    </subcellularLocation>
</comment>
<dbReference type="InterPro" id="IPR016117">
    <property type="entry name" value="ArgJ-like_dom_sf"/>
</dbReference>
<dbReference type="CDD" id="cd02152">
    <property type="entry name" value="OAT"/>
    <property type="match status" value="1"/>
</dbReference>
<dbReference type="EC" id="2.3.1.35" evidence="10"/>
<keyword evidence="8 10" id="KW-0012">Acyltransferase</keyword>
<keyword evidence="6 10" id="KW-0068">Autocatalytic cleavage</keyword>
<accession>A0A4R1N0L9</accession>
<comment type="subunit">
    <text evidence="2 10">Heterotetramer of two alpha and two beta chains.</text>
</comment>
<evidence type="ECO:0000256" key="7">
    <source>
        <dbReference type="ARBA" id="ARBA00023268"/>
    </source>
</evidence>
<comment type="pathway">
    <text evidence="10">Amino-acid biosynthesis; L-arginine biosynthesis; N(2)-acetyl-L-ornithine from L-glutamate: step 1/4.</text>
</comment>
<dbReference type="Pfam" id="PF01960">
    <property type="entry name" value="ArgJ"/>
    <property type="match status" value="1"/>
</dbReference>
<comment type="pathway">
    <text evidence="10">Amino-acid biosynthesis; L-arginine biosynthesis; L-ornithine and N-acetyl-L-glutamate from L-glutamate and N(2)-acetyl-L-ornithine (cyclic): step 1/1.</text>
</comment>
<proteinExistence type="inferred from homology"/>
<feature type="active site" description="Nucleophile" evidence="10">
    <location>
        <position position="189"/>
    </location>
</feature>
<feature type="chain" id="PRO_5023408388" description="Arginine biosynthesis bifunctional protein ArgJ beta chain" evidence="10">
    <location>
        <begin position="189"/>
        <end position="406"/>
    </location>
</feature>
<comment type="catalytic activity">
    <reaction evidence="9 10">
        <text>N(2)-acetyl-L-ornithine + L-glutamate = N-acetyl-L-glutamate + L-ornithine</text>
        <dbReference type="Rhea" id="RHEA:15349"/>
        <dbReference type="ChEBI" id="CHEBI:29985"/>
        <dbReference type="ChEBI" id="CHEBI:44337"/>
        <dbReference type="ChEBI" id="CHEBI:46911"/>
        <dbReference type="ChEBI" id="CHEBI:57805"/>
        <dbReference type="EC" id="2.3.1.35"/>
    </reaction>
</comment>
<dbReference type="Gene3D" id="3.60.70.12">
    <property type="entry name" value="L-amino peptidase D-ALA esterase/amidase"/>
    <property type="match status" value="1"/>
</dbReference>
<dbReference type="GO" id="GO:0004358">
    <property type="term" value="F:L-glutamate N-acetyltransferase activity, acting on acetyl-L-ornithine as donor"/>
    <property type="evidence" value="ECO:0007669"/>
    <property type="project" value="UniProtKB-UniRule"/>
</dbReference>
<dbReference type="InterPro" id="IPR042195">
    <property type="entry name" value="ArgJ_beta_C"/>
</dbReference>
<sequence>MKVIDGGITTANGFSAAGIYCGIKKKRKDLALIFSSKNANMAGTFTINNVKAAPVLWNEKLIKEDGEGQAIIINSGVANACTGHEGIENNKNMATMVANALAIDVNKVYVASTGVIGKQLPMDVIGNGIKDIVPKLASDIGSGVDAAEAIMTTDTFKKEIAVEIFIKGAKVKIGSISKGSGMIHPNMATMLAFITTDCNISKDLLKEALKESVQDSYNMISVDGDTSTNDMVLIMANGMADNAIIDTKDDDYYKFLDALNYINIHLAKSVAADGEGATKLLEVNVEGAKDKQQAASLAKSVVGSSLVKTAVHGEDANWGRIICAMGYADTIFNPDEVKVYFETARGNIKIVENGMGTGYSEEEATEILGDKYIKLNIFLQEGREKATAWGCDLSYDYVKINADYRT</sequence>
<dbReference type="HAMAP" id="MF_01106">
    <property type="entry name" value="ArgJ"/>
    <property type="match status" value="1"/>
</dbReference>
<comment type="function">
    <text evidence="10">Catalyzes two activities which are involved in the cyclic version of arginine biosynthesis: the synthesis of N-acetylglutamate from glutamate and acetyl-CoA as the acetyl donor, and of ornithine by transacetylation between N(2)-acetylornithine and glutamate.</text>
</comment>
<keyword evidence="12" id="KW-1185">Reference proteome</keyword>
<feature type="binding site" evidence="10">
    <location>
        <position position="275"/>
    </location>
    <ligand>
        <name>substrate</name>
    </ligand>
</feature>
<dbReference type="RefSeq" id="WP_132280963.1">
    <property type="nucleotide sequence ID" value="NZ_SMGQ01000011.1"/>
</dbReference>
<dbReference type="GO" id="GO:0004042">
    <property type="term" value="F:L-glutamate N-acetyltransferase activity"/>
    <property type="evidence" value="ECO:0007669"/>
    <property type="project" value="UniProtKB-UniRule"/>
</dbReference>
<protein>
    <recommendedName>
        <fullName evidence="10">Arginine biosynthesis bifunctional protein ArgJ</fullName>
    </recommendedName>
    <domain>
        <recommendedName>
            <fullName evidence="10">Glutamate N-acetyltransferase</fullName>
            <ecNumber evidence="10">2.3.1.35</ecNumber>
        </recommendedName>
        <alternativeName>
            <fullName evidence="10">Ornithine acetyltransferase</fullName>
            <shortName evidence="10">OATase</shortName>
        </alternativeName>
        <alternativeName>
            <fullName evidence="10">Ornithine transacetylase</fullName>
        </alternativeName>
    </domain>
    <domain>
        <recommendedName>
            <fullName evidence="10">Amino-acid acetyltransferase</fullName>
            <ecNumber evidence="10">2.3.1.1</ecNumber>
        </recommendedName>
        <alternativeName>
            <fullName evidence="10">N-acetylglutamate synthase</fullName>
            <shortName evidence="10">AGSase</shortName>
        </alternativeName>
    </domain>
    <component>
        <recommendedName>
            <fullName evidence="10">Arginine biosynthesis bifunctional protein ArgJ alpha chain</fullName>
        </recommendedName>
    </component>
    <component>
        <recommendedName>
            <fullName evidence="10">Arginine biosynthesis bifunctional protein ArgJ beta chain</fullName>
        </recommendedName>
    </component>
</protein>
<evidence type="ECO:0000256" key="1">
    <source>
        <dbReference type="ARBA" id="ARBA00006774"/>
    </source>
</evidence>
<name>A0A4R1N0L9_9FIRM</name>
<evidence type="ECO:0000313" key="11">
    <source>
        <dbReference type="EMBL" id="TCK98422.1"/>
    </source>
</evidence>
<evidence type="ECO:0000256" key="6">
    <source>
        <dbReference type="ARBA" id="ARBA00022813"/>
    </source>
</evidence>
<evidence type="ECO:0000256" key="10">
    <source>
        <dbReference type="HAMAP-Rule" id="MF_01106"/>
    </source>
</evidence>
<evidence type="ECO:0000256" key="5">
    <source>
        <dbReference type="ARBA" id="ARBA00022679"/>
    </source>
</evidence>
<organism evidence="11 12">
    <name type="scientific">Natranaerovirga hydrolytica</name>
    <dbReference type="NCBI Taxonomy" id="680378"/>
    <lineage>
        <taxon>Bacteria</taxon>
        <taxon>Bacillati</taxon>
        <taxon>Bacillota</taxon>
        <taxon>Clostridia</taxon>
        <taxon>Lachnospirales</taxon>
        <taxon>Natranaerovirgaceae</taxon>
        <taxon>Natranaerovirga</taxon>
    </lineage>
</organism>
<dbReference type="Gene3D" id="3.10.20.340">
    <property type="entry name" value="ArgJ beta chain, C-terminal domain"/>
    <property type="match status" value="1"/>
</dbReference>
<feature type="binding site" evidence="10">
    <location>
        <position position="401"/>
    </location>
    <ligand>
        <name>substrate</name>
    </ligand>
</feature>
<dbReference type="FunFam" id="3.10.20.340:FF:000001">
    <property type="entry name" value="Arginine biosynthesis bifunctional protein ArgJ, chloroplastic"/>
    <property type="match status" value="1"/>
</dbReference>
<dbReference type="FunFam" id="3.60.70.12:FF:000001">
    <property type="entry name" value="Arginine biosynthesis bifunctional protein ArgJ, chloroplastic"/>
    <property type="match status" value="1"/>
</dbReference>
<dbReference type="OrthoDB" id="9804242at2"/>
<dbReference type="GO" id="GO:0005737">
    <property type="term" value="C:cytoplasm"/>
    <property type="evidence" value="ECO:0007669"/>
    <property type="project" value="UniProtKB-SubCell"/>
</dbReference>
<comment type="catalytic activity">
    <reaction evidence="10">
        <text>L-glutamate + acetyl-CoA = N-acetyl-L-glutamate + CoA + H(+)</text>
        <dbReference type="Rhea" id="RHEA:24292"/>
        <dbReference type="ChEBI" id="CHEBI:15378"/>
        <dbReference type="ChEBI" id="CHEBI:29985"/>
        <dbReference type="ChEBI" id="CHEBI:44337"/>
        <dbReference type="ChEBI" id="CHEBI:57287"/>
        <dbReference type="ChEBI" id="CHEBI:57288"/>
        <dbReference type="EC" id="2.3.1.1"/>
    </reaction>
</comment>
<feature type="binding site" evidence="10">
    <location>
        <position position="189"/>
    </location>
    <ligand>
        <name>substrate</name>
    </ligand>
</feature>
<reference evidence="11 12" key="1">
    <citation type="submission" date="2019-03" db="EMBL/GenBank/DDBJ databases">
        <title>Genomic Encyclopedia of Type Strains, Phase IV (KMG-IV): sequencing the most valuable type-strain genomes for metagenomic binning, comparative biology and taxonomic classification.</title>
        <authorList>
            <person name="Goeker M."/>
        </authorList>
    </citation>
    <scope>NUCLEOTIDE SEQUENCE [LARGE SCALE GENOMIC DNA]</scope>
    <source>
        <strain evidence="11 12">DSM 24176</strain>
    </source>
</reference>